<evidence type="ECO:0000256" key="9">
    <source>
        <dbReference type="ARBA" id="ARBA00023134"/>
    </source>
</evidence>
<keyword evidence="13" id="KW-0456">Lyase</keyword>
<sequence>MFDSFNRQINYLRISVTDRCNLRCVYCMPEDGVRQLQHNEILSFEEITNVAYTAVKLGIDKIRITGGEPLVRKGIVSLVEMLADIPGIRDLSMTSNGTLLKQFAQPLKNAGLMRVNVSLDTLDPARYRILTRGGDLQQVLEGIMAAREAGLTPIKINCVVKSSSREQDALEVAAYCEENGLEIRFIHQMSLTEGHFSVVEGGSGGDCSHCNRIRLTASGKLLPCLFSGIEYDIRKMGAEQAIRAAIANKPACGSMNLKGEFYNIGG</sequence>
<evidence type="ECO:0000256" key="8">
    <source>
        <dbReference type="ARBA" id="ARBA00023014"/>
    </source>
</evidence>
<evidence type="ECO:0000256" key="10">
    <source>
        <dbReference type="ARBA" id="ARBA00023150"/>
    </source>
</evidence>
<dbReference type="InterPro" id="IPR007197">
    <property type="entry name" value="rSAM"/>
</dbReference>
<organism evidence="13">
    <name type="scientific">bioreactor metagenome</name>
    <dbReference type="NCBI Taxonomy" id="1076179"/>
    <lineage>
        <taxon>unclassified sequences</taxon>
        <taxon>metagenomes</taxon>
        <taxon>ecological metagenomes</taxon>
    </lineage>
</organism>
<dbReference type="GO" id="GO:0061798">
    <property type="term" value="F:GTP 3',8'-cyclase activity"/>
    <property type="evidence" value="ECO:0007669"/>
    <property type="project" value="UniProtKB-EC"/>
</dbReference>
<dbReference type="InterPro" id="IPR013785">
    <property type="entry name" value="Aldolase_TIM"/>
</dbReference>
<dbReference type="PANTHER" id="PTHR22960">
    <property type="entry name" value="MOLYBDOPTERIN COFACTOR SYNTHESIS PROTEIN A"/>
    <property type="match status" value="1"/>
</dbReference>
<comment type="catalytic activity">
    <reaction evidence="11">
        <text>GTP + AH2 + S-adenosyl-L-methionine = (8S)-3',8-cyclo-7,8-dihydroguanosine 5'-triphosphate + 5'-deoxyadenosine + L-methionine + A + H(+)</text>
        <dbReference type="Rhea" id="RHEA:49576"/>
        <dbReference type="ChEBI" id="CHEBI:13193"/>
        <dbReference type="ChEBI" id="CHEBI:15378"/>
        <dbReference type="ChEBI" id="CHEBI:17319"/>
        <dbReference type="ChEBI" id="CHEBI:17499"/>
        <dbReference type="ChEBI" id="CHEBI:37565"/>
        <dbReference type="ChEBI" id="CHEBI:57844"/>
        <dbReference type="ChEBI" id="CHEBI:59789"/>
        <dbReference type="ChEBI" id="CHEBI:131766"/>
        <dbReference type="EC" id="4.1.99.22"/>
    </reaction>
</comment>
<keyword evidence="8" id="KW-0411">Iron-sulfur</keyword>
<dbReference type="CDD" id="cd01335">
    <property type="entry name" value="Radical_SAM"/>
    <property type="match status" value="1"/>
</dbReference>
<dbReference type="GO" id="GO:0061799">
    <property type="term" value="F:cyclic pyranopterin monophosphate synthase activity"/>
    <property type="evidence" value="ECO:0007669"/>
    <property type="project" value="TreeGrafter"/>
</dbReference>
<dbReference type="InterPro" id="IPR010505">
    <property type="entry name" value="MoaA_twitch"/>
</dbReference>
<dbReference type="PROSITE" id="PS01305">
    <property type="entry name" value="MOAA_NIFB_PQQE"/>
    <property type="match status" value="1"/>
</dbReference>
<keyword evidence="6" id="KW-0547">Nucleotide-binding</keyword>
<feature type="domain" description="Radical SAM core" evidence="12">
    <location>
        <begin position="4"/>
        <end position="225"/>
    </location>
</feature>
<evidence type="ECO:0000256" key="4">
    <source>
        <dbReference type="ARBA" id="ARBA00022691"/>
    </source>
</evidence>
<comment type="caution">
    <text evidence="13">The sequence shown here is derived from an EMBL/GenBank/DDBJ whole genome shotgun (WGS) entry which is preliminary data.</text>
</comment>
<dbReference type="PANTHER" id="PTHR22960:SF0">
    <property type="entry name" value="MOLYBDENUM COFACTOR BIOSYNTHESIS PROTEIN 1"/>
    <property type="match status" value="1"/>
</dbReference>
<dbReference type="UniPathway" id="UPA00344"/>
<dbReference type="InterPro" id="IPR000385">
    <property type="entry name" value="MoaA_NifB_PqqE_Fe-S-bd_CS"/>
</dbReference>
<evidence type="ECO:0000256" key="11">
    <source>
        <dbReference type="ARBA" id="ARBA00048697"/>
    </source>
</evidence>
<dbReference type="GO" id="GO:0006777">
    <property type="term" value="P:Mo-molybdopterin cofactor biosynthetic process"/>
    <property type="evidence" value="ECO:0007669"/>
    <property type="project" value="UniProtKB-KW"/>
</dbReference>
<keyword evidence="10" id="KW-0501">Molybdenum cofactor biosynthesis</keyword>
<evidence type="ECO:0000313" key="13">
    <source>
        <dbReference type="EMBL" id="MPL75749.1"/>
    </source>
</evidence>
<evidence type="ECO:0000256" key="1">
    <source>
        <dbReference type="ARBA" id="ARBA00001966"/>
    </source>
</evidence>
<dbReference type="SFLD" id="SFLDG01386">
    <property type="entry name" value="main_SPASM_domain-containing"/>
    <property type="match status" value="1"/>
</dbReference>
<dbReference type="InterPro" id="IPR006638">
    <property type="entry name" value="Elp3/MiaA/NifB-like_rSAM"/>
</dbReference>
<dbReference type="SMART" id="SM00729">
    <property type="entry name" value="Elp3"/>
    <property type="match status" value="1"/>
</dbReference>
<reference evidence="13" key="1">
    <citation type="submission" date="2019-08" db="EMBL/GenBank/DDBJ databases">
        <authorList>
            <person name="Kucharzyk K."/>
            <person name="Murdoch R.W."/>
            <person name="Higgins S."/>
            <person name="Loffler F."/>
        </authorList>
    </citation>
    <scope>NUCLEOTIDE SEQUENCE</scope>
</reference>
<evidence type="ECO:0000259" key="12">
    <source>
        <dbReference type="PROSITE" id="PS51918"/>
    </source>
</evidence>
<dbReference type="SFLD" id="SFLDS00029">
    <property type="entry name" value="Radical_SAM"/>
    <property type="match status" value="1"/>
</dbReference>
<dbReference type="Gene3D" id="3.20.20.70">
    <property type="entry name" value="Aldolase class I"/>
    <property type="match status" value="1"/>
</dbReference>
<evidence type="ECO:0000256" key="7">
    <source>
        <dbReference type="ARBA" id="ARBA00023004"/>
    </source>
</evidence>
<proteinExistence type="predicted"/>
<comment type="cofactor">
    <cofactor evidence="1">
        <name>[4Fe-4S] cluster</name>
        <dbReference type="ChEBI" id="CHEBI:49883"/>
    </cofactor>
</comment>
<keyword evidence="3" id="KW-0004">4Fe-4S</keyword>
<keyword evidence="5" id="KW-0479">Metal-binding</keyword>
<evidence type="ECO:0000256" key="5">
    <source>
        <dbReference type="ARBA" id="ARBA00022723"/>
    </source>
</evidence>
<dbReference type="SFLD" id="SFLDG01067">
    <property type="entry name" value="SPASM/twitch_domain_containing"/>
    <property type="match status" value="1"/>
</dbReference>
<protein>
    <recommendedName>
        <fullName evidence="2">GTP 3',8-cyclase</fullName>
        <ecNumber evidence="2">4.1.99.22</ecNumber>
    </recommendedName>
</protein>
<dbReference type="EC" id="4.1.99.22" evidence="2"/>
<dbReference type="InterPro" id="IPR058240">
    <property type="entry name" value="rSAM_sf"/>
</dbReference>
<keyword evidence="7" id="KW-0408">Iron</keyword>
<evidence type="ECO:0000256" key="2">
    <source>
        <dbReference type="ARBA" id="ARBA00012167"/>
    </source>
</evidence>
<evidence type="ECO:0000256" key="3">
    <source>
        <dbReference type="ARBA" id="ARBA00022485"/>
    </source>
</evidence>
<name>A0A644U9W2_9ZZZZ</name>
<dbReference type="Pfam" id="PF04055">
    <property type="entry name" value="Radical_SAM"/>
    <property type="match status" value="1"/>
</dbReference>
<keyword evidence="4" id="KW-0949">S-adenosyl-L-methionine</keyword>
<dbReference type="AlphaFoldDB" id="A0A644U9W2"/>
<dbReference type="SUPFAM" id="SSF102114">
    <property type="entry name" value="Radical SAM enzymes"/>
    <property type="match status" value="1"/>
</dbReference>
<dbReference type="GO" id="GO:0005525">
    <property type="term" value="F:GTP binding"/>
    <property type="evidence" value="ECO:0007669"/>
    <property type="project" value="UniProtKB-KW"/>
</dbReference>
<accession>A0A644U9W2</accession>
<dbReference type="PROSITE" id="PS51918">
    <property type="entry name" value="RADICAL_SAM"/>
    <property type="match status" value="1"/>
</dbReference>
<dbReference type="InterPro" id="IPR050105">
    <property type="entry name" value="MoCo_biosynth_MoaA/MoaC"/>
</dbReference>
<gene>
    <name evidence="13" type="primary">moaA2_1</name>
    <name evidence="13" type="ORF">SDC9_21580</name>
</gene>
<dbReference type="GO" id="GO:0046872">
    <property type="term" value="F:metal ion binding"/>
    <property type="evidence" value="ECO:0007669"/>
    <property type="project" value="UniProtKB-KW"/>
</dbReference>
<evidence type="ECO:0000256" key="6">
    <source>
        <dbReference type="ARBA" id="ARBA00022741"/>
    </source>
</evidence>
<dbReference type="EMBL" id="VSSQ01000091">
    <property type="protein sequence ID" value="MPL75749.1"/>
    <property type="molecule type" value="Genomic_DNA"/>
</dbReference>
<dbReference type="Pfam" id="PF06463">
    <property type="entry name" value="Mob_synth_C"/>
    <property type="match status" value="1"/>
</dbReference>
<keyword evidence="9" id="KW-0342">GTP-binding</keyword>
<dbReference type="GO" id="GO:0051539">
    <property type="term" value="F:4 iron, 4 sulfur cluster binding"/>
    <property type="evidence" value="ECO:0007669"/>
    <property type="project" value="UniProtKB-KW"/>
</dbReference>